<sequence length="385" mass="41189">MPSAATLSIDARKWAETIEEAGAECFCSAVSAKNVTHVLSTATVRAPQKQLCAAVSNFVPAMLESVHGVSILTALVRYGTTATVEQVTSKLLAADEGVWSFTAAPKKEMTKCLSQLLERLAYREDCTGESHKALFGSLKAVKKQALMTSPFTLPATARLALVDDAFAAALLSSSEAQRALGRSCQDAATAAAAEEFCCALFERAADDAASDFVWKALAANMKPDAKAHPREAILALLASHAPVPLVNKVTSAMAQWPTVRDLCTRDSYAHIVAHLLERCDDERAGNRLVAAVITQEADVTQRMGARKAAQHHLLAALTAKPSYAQALQKRLGTSQTKRLAAAKMRFANATQPKAITTQRVILEKLKKLRSTATSSFGAGVKRARE</sequence>
<gene>
    <name evidence="1" type="ORF">LPMP_272410</name>
</gene>
<evidence type="ECO:0000313" key="2">
    <source>
        <dbReference type="Proteomes" id="UP000063063"/>
    </source>
</evidence>
<dbReference type="VEuPathDB" id="TriTrypDB:LPMP_272410"/>
<dbReference type="RefSeq" id="XP_010700327.1">
    <property type="nucleotide sequence ID" value="XM_010702025.1"/>
</dbReference>
<dbReference type="EMBL" id="CP009396">
    <property type="protein sequence ID" value="AIN99620.1"/>
    <property type="molecule type" value="Genomic_DNA"/>
</dbReference>
<dbReference type="GeneID" id="22576419"/>
<dbReference type="OrthoDB" id="276683at2759"/>
<dbReference type="VEuPathDB" id="TriTrypDB:LPAL13_270032000"/>
<evidence type="ECO:0000313" key="1">
    <source>
        <dbReference type="EMBL" id="AIN99620.1"/>
    </source>
</evidence>
<reference evidence="1 2" key="1">
    <citation type="journal article" date="2015" name="Sci. Rep.">
        <title>The genome of Leishmania panamensis: insights into genomics of the L. (Viannia) subgenus.</title>
        <authorList>
            <person name="Llanes A."/>
            <person name="Restrepo C.M."/>
            <person name="Vecchio G.D."/>
            <person name="Anguizola F.J."/>
            <person name="Lleonart R."/>
        </authorList>
    </citation>
    <scope>NUCLEOTIDE SEQUENCE [LARGE SCALE GENOMIC DNA]</scope>
    <source>
        <strain evidence="1 2">MHOM/PA/94/PSC-1</strain>
    </source>
</reference>
<dbReference type="eggNOG" id="ENOG502RZYZ">
    <property type="taxonomic scope" value="Eukaryota"/>
</dbReference>
<accession>A0A088RUQ4</accession>
<keyword evidence="2" id="KW-1185">Reference proteome</keyword>
<dbReference type="KEGG" id="lpan:LPMP_272410"/>
<name>A0A088RUQ4_LEIPA</name>
<dbReference type="Proteomes" id="UP000063063">
    <property type="component" value="Chromosome 27"/>
</dbReference>
<organism evidence="1 2">
    <name type="scientific">Leishmania panamensis</name>
    <dbReference type="NCBI Taxonomy" id="5679"/>
    <lineage>
        <taxon>Eukaryota</taxon>
        <taxon>Discoba</taxon>
        <taxon>Euglenozoa</taxon>
        <taxon>Kinetoplastea</taxon>
        <taxon>Metakinetoplastina</taxon>
        <taxon>Trypanosomatida</taxon>
        <taxon>Trypanosomatidae</taxon>
        <taxon>Leishmaniinae</taxon>
        <taxon>Leishmania</taxon>
        <taxon>Leishmania guyanensis species complex</taxon>
    </lineage>
</organism>
<protein>
    <submittedName>
        <fullName evidence="1">Uncharacterized protein</fullName>
    </submittedName>
</protein>
<dbReference type="AlphaFoldDB" id="A0A088RUQ4"/>
<proteinExistence type="predicted"/>